<feature type="domain" description="Bromo" evidence="3">
    <location>
        <begin position="160"/>
        <end position="230"/>
    </location>
</feature>
<evidence type="ECO:0000313" key="5">
    <source>
        <dbReference type="EMBL" id="EHY65945.1"/>
    </source>
</evidence>
<evidence type="ECO:0000259" key="3">
    <source>
        <dbReference type="PROSITE" id="PS50014"/>
    </source>
</evidence>
<dbReference type="EMBL" id="JH604634">
    <property type="protein sequence ID" value="EHY65945.1"/>
    <property type="molecule type" value="Genomic_DNA"/>
</dbReference>
<organism evidence="5">
    <name type="scientific">Nematocida ausubeli (strain ATCC PRA-371 / ERTm2)</name>
    <name type="common">Nematode killer fungus</name>
    <dbReference type="NCBI Taxonomy" id="1913371"/>
    <lineage>
        <taxon>Eukaryota</taxon>
        <taxon>Fungi</taxon>
        <taxon>Fungi incertae sedis</taxon>
        <taxon>Microsporidia</taxon>
        <taxon>Nematocida</taxon>
    </lineage>
</organism>
<dbReference type="Pfam" id="PF00439">
    <property type="entry name" value="Bromodomain"/>
    <property type="match status" value="2"/>
</dbReference>
<dbReference type="InterPro" id="IPR038336">
    <property type="entry name" value="NET_sf"/>
</dbReference>
<dbReference type="InterPro" id="IPR050935">
    <property type="entry name" value="Bromo_chromatin_reader"/>
</dbReference>
<dbReference type="InterPro" id="IPR036427">
    <property type="entry name" value="Bromodomain-like_sf"/>
</dbReference>
<evidence type="ECO:0000259" key="4">
    <source>
        <dbReference type="PROSITE" id="PS51525"/>
    </source>
</evidence>
<reference evidence="5" key="1">
    <citation type="submission" date="2011-03" db="EMBL/GenBank/DDBJ databases">
        <title>The Genome Sequence of Nematocida sp1 strain ERTm2.</title>
        <authorList>
            <consortium name="The Broad Institute Genome Sequencing Platform"/>
            <consortium name="The Broad Institute Genome Sequencing Center for Infectious Disease"/>
            <person name="Cuomo C."/>
            <person name="Troemel E."/>
            <person name="Young S.K."/>
            <person name="Zeng Q."/>
            <person name="Gargeya S."/>
            <person name="Fitzgerald M."/>
            <person name="Haas B."/>
            <person name="Abouelleil A."/>
            <person name="Alvarado L."/>
            <person name="Arachchi H.M."/>
            <person name="Berlin A."/>
            <person name="Brown A."/>
            <person name="Chapman S.B."/>
            <person name="Chen Z."/>
            <person name="Dunbar C."/>
            <person name="Freedman E."/>
            <person name="Gearin G."/>
            <person name="Gellesch M."/>
            <person name="Goldberg J."/>
            <person name="Griggs A."/>
            <person name="Gujja S."/>
            <person name="Heilman E.R."/>
            <person name="Heiman D."/>
            <person name="Howarth C."/>
            <person name="Larson L."/>
            <person name="Lui A."/>
            <person name="MacDonald P.J.P."/>
            <person name="Mehta T."/>
            <person name="Montmayeur A."/>
            <person name="Murphy C."/>
            <person name="Neiman D."/>
            <person name="Pearson M."/>
            <person name="Priest M."/>
            <person name="Roberts A."/>
            <person name="Saif S."/>
            <person name="Shea T."/>
            <person name="Shenoy N."/>
            <person name="Sisk P."/>
            <person name="Stolte C."/>
            <person name="Sykes S."/>
            <person name="White J."/>
            <person name="Yandava C."/>
            <person name="Wortman J."/>
            <person name="Nusbaum C."/>
            <person name="Birren B."/>
        </authorList>
    </citation>
    <scope>NUCLEOTIDE SEQUENCE</scope>
    <source>
        <strain evidence="5">ERTm2</strain>
    </source>
</reference>
<dbReference type="Gene3D" id="1.20.920.10">
    <property type="entry name" value="Bromodomain-like"/>
    <property type="match status" value="2"/>
</dbReference>
<dbReference type="GO" id="GO:0006338">
    <property type="term" value="P:chromatin remodeling"/>
    <property type="evidence" value="ECO:0007669"/>
    <property type="project" value="TreeGrafter"/>
</dbReference>
<reference evidence="6" key="2">
    <citation type="submission" date="2012-10" db="EMBL/GenBank/DDBJ databases">
        <authorList>
            <consortium name="The Broad Institute Genome Sequencing Platform"/>
            <consortium name="The Broad Institute Genome Sequencing Center for Infectious Disease"/>
            <person name="Cuomo C."/>
            <person name="Troemel E."/>
            <person name="Walker B."/>
            <person name="Young S.K."/>
            <person name="Zeng Q."/>
            <person name="Gargeya S."/>
            <person name="Fitzgerald M."/>
            <person name="Haas B."/>
            <person name="Abouelleil A."/>
            <person name="Alvarado L."/>
            <person name="Arachchi H.M."/>
            <person name="Berlin A.M."/>
            <person name="Chapman S.B."/>
            <person name="Goldberg J."/>
            <person name="Griggs A."/>
            <person name="Gujja S."/>
            <person name="Hansen M."/>
            <person name="Howarth C."/>
            <person name="Imamovic A."/>
            <person name="Larimer J."/>
            <person name="McCowan C."/>
            <person name="Murphy C."/>
            <person name="Neiman D."/>
            <person name="Pearson M."/>
            <person name="Priest M."/>
            <person name="Roberts A."/>
            <person name="Saif S."/>
            <person name="Shea T."/>
            <person name="Sisk P."/>
            <person name="Sykes S."/>
            <person name="Wortman J."/>
            <person name="Nusbaum C."/>
            <person name="Birren B."/>
        </authorList>
    </citation>
    <scope>NUCLEOTIDE SEQUENCE</scope>
    <source>
        <strain evidence="6">ERTm6</strain>
    </source>
</reference>
<keyword evidence="7" id="KW-1185">Reference proteome</keyword>
<dbReference type="Pfam" id="PF17035">
    <property type="entry name" value="BET"/>
    <property type="match status" value="1"/>
</dbReference>
<dbReference type="SMART" id="SM00297">
    <property type="entry name" value="BROMO"/>
    <property type="match status" value="2"/>
</dbReference>
<gene>
    <name evidence="5" type="ORF">NERG_00641</name>
    <name evidence="6" type="ORF">NESG_01507</name>
</gene>
<dbReference type="GO" id="GO:0000785">
    <property type="term" value="C:chromatin"/>
    <property type="evidence" value="ECO:0007669"/>
    <property type="project" value="TreeGrafter"/>
</dbReference>
<dbReference type="Gene3D" id="1.20.1270.220">
    <property type="match status" value="1"/>
</dbReference>
<dbReference type="STRING" id="944018.H8ZAP2"/>
<evidence type="ECO:0000256" key="2">
    <source>
        <dbReference type="PROSITE-ProRule" id="PRU00035"/>
    </source>
</evidence>
<feature type="domain" description="NET" evidence="4">
    <location>
        <begin position="276"/>
        <end position="358"/>
    </location>
</feature>
<dbReference type="GO" id="GO:0006355">
    <property type="term" value="P:regulation of DNA-templated transcription"/>
    <property type="evidence" value="ECO:0007669"/>
    <property type="project" value="TreeGrafter"/>
</dbReference>
<dbReference type="InterPro" id="IPR027353">
    <property type="entry name" value="NET_dom"/>
</dbReference>
<dbReference type="OrthoDB" id="784962at2759"/>
<dbReference type="PANTHER" id="PTHR22880:SF225">
    <property type="entry name" value="BROMODOMAIN-CONTAINING PROTEIN BET-1-RELATED"/>
    <property type="match status" value="1"/>
</dbReference>
<evidence type="ECO:0000313" key="6">
    <source>
        <dbReference type="EMBL" id="KFG26385.1"/>
    </source>
</evidence>
<proteinExistence type="predicted"/>
<dbReference type="EMBL" id="AKIJ01000003">
    <property type="protein sequence ID" value="KFG26385.1"/>
    <property type="molecule type" value="Genomic_DNA"/>
</dbReference>
<dbReference type="Proteomes" id="UP000005622">
    <property type="component" value="Unassembled WGS sequence"/>
</dbReference>
<dbReference type="Proteomes" id="UP000054524">
    <property type="component" value="Unassembled WGS sequence"/>
</dbReference>
<dbReference type="HOGENOM" id="CLU_001499_5_1_1"/>
<dbReference type="PROSITE" id="PS00633">
    <property type="entry name" value="BROMODOMAIN_1"/>
    <property type="match status" value="2"/>
</dbReference>
<evidence type="ECO:0000256" key="1">
    <source>
        <dbReference type="ARBA" id="ARBA00023117"/>
    </source>
</evidence>
<dbReference type="SUPFAM" id="SSF47370">
    <property type="entry name" value="Bromodomain"/>
    <property type="match status" value="2"/>
</dbReference>
<keyword evidence="1 2" id="KW-0103">Bromodomain</keyword>
<evidence type="ECO:0008006" key="8">
    <source>
        <dbReference type="Google" id="ProtNLM"/>
    </source>
</evidence>
<dbReference type="PANTHER" id="PTHR22880">
    <property type="entry name" value="FALZ-RELATED BROMODOMAIN-CONTAINING PROTEINS"/>
    <property type="match status" value="1"/>
</dbReference>
<feature type="domain" description="Bromo" evidence="3">
    <location>
        <begin position="30"/>
        <end position="102"/>
    </location>
</feature>
<name>H8ZAP2_NEMA1</name>
<dbReference type="AlphaFoldDB" id="H8ZAP2"/>
<sequence>MEEASQKTVTKTELTSDEIALCRELLLKLKKSTHAGPFLYPVDPQRLNIPDYYEKIKEPMDLSTVSKKLDANVYKSTDELKADINLMLSNCYTYNQSDTAVCKMGQALEKYFKQLLQKGALVRKRKGEEEAEKKRKVKTDMTEEEYAKCLESLNEIVKAKYRRINWPFLEPVDETLVPNYYTLITHPMDLSTMRTKLTGHQYSGIDEFLNDFDTMVNNCHSFNAEGTDVYVCATKLNAQFKQIFDQKKKKPDDTSGRISMLRGLITQYEAELRKLEEKTGTETVEFGYEEKLKLKKMIDAIPLARLAPLLTYIQENVPHVMFSELDVLEVNLDVLDQKTLRSLSNVVREAHVEVQRVESDSSSE</sequence>
<dbReference type="GO" id="GO:0005634">
    <property type="term" value="C:nucleus"/>
    <property type="evidence" value="ECO:0007669"/>
    <property type="project" value="TreeGrafter"/>
</dbReference>
<protein>
    <recommendedName>
        <fullName evidence="8">Bromo domain-containing protein</fullName>
    </recommendedName>
</protein>
<dbReference type="PROSITE" id="PS51525">
    <property type="entry name" value="NET"/>
    <property type="match status" value="1"/>
</dbReference>
<dbReference type="InterPro" id="IPR001487">
    <property type="entry name" value="Bromodomain"/>
</dbReference>
<reference evidence="6 7" key="3">
    <citation type="journal article" date="2014" name="Genome Announc.">
        <title>Genome Sequence of the Microsporidian Species Nematocida sp1 Strain ERTm6 (ATCC PRA-372).</title>
        <authorList>
            <person name="Bakowski M.A."/>
            <person name="Priest M."/>
            <person name="Young S."/>
            <person name="Cuomo C.A."/>
            <person name="Troemel E.R."/>
        </authorList>
    </citation>
    <scope>NUCLEOTIDE SEQUENCE [LARGE SCALE GENOMIC DNA]</scope>
    <source>
        <strain evidence="6 7">ERTm6</strain>
    </source>
</reference>
<accession>H8ZAP2</accession>
<accession>A0A086J2L7</accession>
<dbReference type="InterPro" id="IPR018359">
    <property type="entry name" value="Bromodomain_CS"/>
</dbReference>
<evidence type="ECO:0000313" key="7">
    <source>
        <dbReference type="Proteomes" id="UP000054524"/>
    </source>
</evidence>
<dbReference type="PROSITE" id="PS50014">
    <property type="entry name" value="BROMODOMAIN_2"/>
    <property type="match status" value="2"/>
</dbReference>
<dbReference type="PRINTS" id="PR00503">
    <property type="entry name" value="BROMODOMAIN"/>
</dbReference>